<reference evidence="1" key="1">
    <citation type="submission" date="2024-03" db="EMBL/GenBank/DDBJ databases">
        <title>Novel Streptomyces species of biotechnological and ecological value are a feature of Machair soil.</title>
        <authorList>
            <person name="Prole J.R."/>
            <person name="Goodfellow M."/>
            <person name="Allenby N."/>
            <person name="Ward A.C."/>
        </authorList>
    </citation>
    <scope>NUCLEOTIDE SEQUENCE</scope>
    <source>
        <strain evidence="1">MS2.AVA.5</strain>
    </source>
</reference>
<evidence type="ECO:0000313" key="1">
    <source>
        <dbReference type="EMBL" id="MEJ8632534.1"/>
    </source>
</evidence>
<name>A0ACC6PM83_9ACTN</name>
<feature type="non-terminal residue" evidence="1">
    <location>
        <position position="1"/>
    </location>
</feature>
<protein>
    <submittedName>
        <fullName evidence="1">Uncharacterized protein</fullName>
    </submittedName>
</protein>
<dbReference type="Proteomes" id="UP001377168">
    <property type="component" value="Unassembled WGS sequence"/>
</dbReference>
<comment type="caution">
    <text evidence="1">The sequence shown here is derived from an EMBL/GenBank/DDBJ whole genome shotgun (WGS) entry which is preliminary data.</text>
</comment>
<sequence length="171" mass="18326">ALRLQKTGSSPTKGQFVAQVVRQQLVEAYVGYHAFGLQESDDADLPVAFPDEFDFSVFLSAHPGRLDITSGGHTHTATVTVEVWDAVPPAMDPAGWDEQAEADLTFSSGQLAVWSMHTGRMDDVITLAESGGSWRVRVSCAGRAEAAALSEGDGTGVGVERYLIQFWPANT</sequence>
<gene>
    <name evidence="1" type="ORF">WKI67_03750</name>
</gene>
<proteinExistence type="predicted"/>
<accession>A0ACC6PM83</accession>
<dbReference type="EMBL" id="JBBKAJ010000022">
    <property type="protein sequence ID" value="MEJ8632534.1"/>
    <property type="molecule type" value="Genomic_DNA"/>
</dbReference>
<keyword evidence="2" id="KW-1185">Reference proteome</keyword>
<organism evidence="1 2">
    <name type="scientific">Streptomyces achmelvichensis</name>
    <dbReference type="NCBI Taxonomy" id="3134111"/>
    <lineage>
        <taxon>Bacteria</taxon>
        <taxon>Bacillati</taxon>
        <taxon>Actinomycetota</taxon>
        <taxon>Actinomycetes</taxon>
        <taxon>Kitasatosporales</taxon>
        <taxon>Streptomycetaceae</taxon>
        <taxon>Streptomyces</taxon>
    </lineage>
</organism>
<evidence type="ECO:0000313" key="2">
    <source>
        <dbReference type="Proteomes" id="UP001377168"/>
    </source>
</evidence>